<dbReference type="Proteomes" id="UP001459714">
    <property type="component" value="Unassembled WGS sequence"/>
</dbReference>
<sequence length="91" mass="10580">MPFINFNQFLCSLFVPLLKTKNSKERKNNTLDKLTKSFTPSFTSFNPTKMSTADKTPVTTKMIKKNKYIQLPLLLKKENFFALDETKEIVN</sequence>
<organism evidence="1 2">
    <name type="scientific">Caldifermentibacillus hisashii</name>
    <dbReference type="NCBI Taxonomy" id="996558"/>
    <lineage>
        <taxon>Bacteria</taxon>
        <taxon>Bacillati</taxon>
        <taxon>Bacillota</taxon>
        <taxon>Bacilli</taxon>
        <taxon>Bacillales</taxon>
        <taxon>Bacillaceae</taxon>
        <taxon>Caldifermentibacillus</taxon>
    </lineage>
</organism>
<name>A0ABU9JS72_9BACI</name>
<reference evidence="1 2" key="1">
    <citation type="submission" date="2024-03" db="EMBL/GenBank/DDBJ databases">
        <title>Bacilli Hybrid Assemblies.</title>
        <authorList>
            <person name="Kovac J."/>
        </authorList>
    </citation>
    <scope>NUCLEOTIDE SEQUENCE [LARGE SCALE GENOMIC DNA]</scope>
    <source>
        <strain evidence="1 2">FSL M8-0022</strain>
    </source>
</reference>
<gene>
    <name evidence="1" type="ORF">NST17_00215</name>
</gene>
<evidence type="ECO:0000313" key="2">
    <source>
        <dbReference type="Proteomes" id="UP001459714"/>
    </source>
</evidence>
<protein>
    <submittedName>
        <fullName evidence="1">Uncharacterized protein</fullName>
    </submittedName>
</protein>
<comment type="caution">
    <text evidence="1">The sequence shown here is derived from an EMBL/GenBank/DDBJ whole genome shotgun (WGS) entry which is preliminary data.</text>
</comment>
<keyword evidence="2" id="KW-1185">Reference proteome</keyword>
<dbReference type="EMBL" id="JBBYAK010000001">
    <property type="protein sequence ID" value="MEL3955679.1"/>
    <property type="molecule type" value="Genomic_DNA"/>
</dbReference>
<dbReference type="RefSeq" id="WP_152641351.1">
    <property type="nucleotide sequence ID" value="NZ_CP155465.1"/>
</dbReference>
<evidence type="ECO:0000313" key="1">
    <source>
        <dbReference type="EMBL" id="MEL3955679.1"/>
    </source>
</evidence>
<accession>A0ABU9JS72</accession>
<proteinExistence type="predicted"/>